<dbReference type="OrthoDB" id="4062651at2759"/>
<dbReference type="FunFam" id="3.30.200.20:FF:000075">
    <property type="entry name" value="Probable serine/threonine-protein kinase WNK1"/>
    <property type="match status" value="1"/>
</dbReference>
<keyword evidence="5" id="KW-0418">Kinase</keyword>
<evidence type="ECO:0000313" key="10">
    <source>
        <dbReference type="EMBL" id="TVT97310.1"/>
    </source>
</evidence>
<dbReference type="EMBL" id="RWGY01001034">
    <property type="protein sequence ID" value="TVT97310.1"/>
    <property type="molecule type" value="Genomic_DNA"/>
</dbReference>
<dbReference type="InterPro" id="IPR011009">
    <property type="entry name" value="Kinase-like_dom_sf"/>
</dbReference>
<dbReference type="EC" id="2.7.11.1" evidence="1"/>
<keyword evidence="4" id="KW-0547">Nucleotide-binding</keyword>
<feature type="compositionally biased region" description="Polar residues" evidence="9">
    <location>
        <begin position="1"/>
        <end position="15"/>
    </location>
</feature>
<dbReference type="AlphaFoldDB" id="A0A5J9SDD7"/>
<feature type="region of interest" description="Disordered" evidence="9">
    <location>
        <begin position="364"/>
        <end position="393"/>
    </location>
</feature>
<keyword evidence="3" id="KW-0808">Transferase</keyword>
<gene>
    <name evidence="10" type="ORF">EJB05_57451</name>
</gene>
<dbReference type="InterPro" id="IPR050588">
    <property type="entry name" value="WNK_Ser-Thr_kinase"/>
</dbReference>
<evidence type="ECO:0000256" key="8">
    <source>
        <dbReference type="ARBA" id="ARBA00048679"/>
    </source>
</evidence>
<evidence type="ECO:0000256" key="7">
    <source>
        <dbReference type="ARBA" id="ARBA00047899"/>
    </source>
</evidence>
<reference evidence="10 11" key="1">
    <citation type="journal article" date="2019" name="Sci. Rep.">
        <title>A high-quality genome of Eragrostis curvula grass provides insights into Poaceae evolution and supports new strategies to enhance forage quality.</title>
        <authorList>
            <person name="Carballo J."/>
            <person name="Santos B.A.C.M."/>
            <person name="Zappacosta D."/>
            <person name="Garbus I."/>
            <person name="Selva J.P."/>
            <person name="Gallo C.A."/>
            <person name="Diaz A."/>
            <person name="Albertini E."/>
            <person name="Caccamo M."/>
            <person name="Echenique V."/>
        </authorList>
    </citation>
    <scope>NUCLEOTIDE SEQUENCE [LARGE SCALE GENOMIC DNA]</scope>
    <source>
        <strain evidence="11">cv. Victoria</strain>
        <tissue evidence="10">Leaf</tissue>
    </source>
</reference>
<comment type="caution">
    <text evidence="10">The sequence shown here is derived from an EMBL/GenBank/DDBJ whole genome shotgun (WGS) entry which is preliminary data.</text>
</comment>
<dbReference type="PANTHER" id="PTHR13902">
    <property type="entry name" value="SERINE/THREONINE-PROTEIN KINASE WNK WITH NO LYSINE -RELATED"/>
    <property type="match status" value="1"/>
</dbReference>
<accession>A0A5J9SDD7</accession>
<comment type="catalytic activity">
    <reaction evidence="7">
        <text>L-threonyl-[protein] + ATP = O-phospho-L-threonyl-[protein] + ADP + H(+)</text>
        <dbReference type="Rhea" id="RHEA:46608"/>
        <dbReference type="Rhea" id="RHEA-COMP:11060"/>
        <dbReference type="Rhea" id="RHEA-COMP:11605"/>
        <dbReference type="ChEBI" id="CHEBI:15378"/>
        <dbReference type="ChEBI" id="CHEBI:30013"/>
        <dbReference type="ChEBI" id="CHEBI:30616"/>
        <dbReference type="ChEBI" id="CHEBI:61977"/>
        <dbReference type="ChEBI" id="CHEBI:456216"/>
        <dbReference type="EC" id="2.7.11.1"/>
    </reaction>
</comment>
<dbReference type="SUPFAM" id="SSF56112">
    <property type="entry name" value="Protein kinase-like (PK-like)"/>
    <property type="match status" value="1"/>
</dbReference>
<protein>
    <recommendedName>
        <fullName evidence="1">non-specific serine/threonine protein kinase</fullName>
        <ecNumber evidence="1">2.7.11.1</ecNumber>
    </recommendedName>
</protein>
<dbReference type="GO" id="GO:0004674">
    <property type="term" value="F:protein serine/threonine kinase activity"/>
    <property type="evidence" value="ECO:0007669"/>
    <property type="project" value="UniProtKB-KW"/>
</dbReference>
<evidence type="ECO:0000256" key="1">
    <source>
        <dbReference type="ARBA" id="ARBA00012513"/>
    </source>
</evidence>
<feature type="region of interest" description="Disordered" evidence="9">
    <location>
        <begin position="1"/>
        <end position="21"/>
    </location>
</feature>
<dbReference type="Proteomes" id="UP000324897">
    <property type="component" value="Unassembled WGS sequence"/>
</dbReference>
<evidence type="ECO:0000256" key="5">
    <source>
        <dbReference type="ARBA" id="ARBA00022777"/>
    </source>
</evidence>
<name>A0A5J9SDD7_9POAL</name>
<proteinExistence type="predicted"/>
<evidence type="ECO:0000313" key="11">
    <source>
        <dbReference type="Proteomes" id="UP000324897"/>
    </source>
</evidence>
<sequence length="437" mass="48705">MMGALQQVQQSNGDGSFSDPGYVEVDPTGRYGRYNEVLGKGSSKTVCVIVFSSISLLARPVLMEVNHDGSSRYRAFDEHLGMEVAWNQVQLHDFLRSPGDLERLYGEIHLLKSLRHRAVMRLHASWVDAPRRAVNFVTELFTSGTLRQYRLRHRRGIKPAALHKVSDPAVRRFIERCLAPAARRPSAVELLNDPFLQLEDDGFSYYGDGDYNASLYNYLHQPALIDDRHHGGSNGGSSSATNDDDRWGCDEDENDDDDDSKFQGIATLFDEHEDDEHVDGVDISIKGKRIEDGSIFLRLRITDKNNLGLVRNIYFPFHTDSDTALSVATEMVGELDITDHEVTHIAEMIDGQVAALLPHWRPGPGMSDDEEEEEKAGTTCRNCRSSASSGGSLDDYMSAAARRGCRCAEVHGRFEEITVQADEEQVQCESSGCSSDD</sequence>
<feature type="compositionally biased region" description="Polar residues" evidence="9">
    <location>
        <begin position="379"/>
        <end position="391"/>
    </location>
</feature>
<keyword evidence="2" id="KW-0723">Serine/threonine-protein kinase</keyword>
<comment type="catalytic activity">
    <reaction evidence="8">
        <text>L-seryl-[protein] + ATP = O-phospho-L-seryl-[protein] + ADP + H(+)</text>
        <dbReference type="Rhea" id="RHEA:17989"/>
        <dbReference type="Rhea" id="RHEA-COMP:9863"/>
        <dbReference type="Rhea" id="RHEA-COMP:11604"/>
        <dbReference type="ChEBI" id="CHEBI:15378"/>
        <dbReference type="ChEBI" id="CHEBI:29999"/>
        <dbReference type="ChEBI" id="CHEBI:30616"/>
        <dbReference type="ChEBI" id="CHEBI:83421"/>
        <dbReference type="ChEBI" id="CHEBI:456216"/>
        <dbReference type="EC" id="2.7.11.1"/>
    </reaction>
</comment>
<evidence type="ECO:0000256" key="3">
    <source>
        <dbReference type="ARBA" id="ARBA00022679"/>
    </source>
</evidence>
<feature type="region of interest" description="Disordered" evidence="9">
    <location>
        <begin position="229"/>
        <end position="261"/>
    </location>
</feature>
<dbReference type="Gene3D" id="3.30.200.20">
    <property type="entry name" value="Phosphorylase Kinase, domain 1"/>
    <property type="match status" value="1"/>
</dbReference>
<evidence type="ECO:0000256" key="6">
    <source>
        <dbReference type="ARBA" id="ARBA00022840"/>
    </source>
</evidence>
<dbReference type="GO" id="GO:0005524">
    <property type="term" value="F:ATP binding"/>
    <property type="evidence" value="ECO:0007669"/>
    <property type="project" value="UniProtKB-KW"/>
</dbReference>
<keyword evidence="6" id="KW-0067">ATP-binding</keyword>
<organism evidence="10 11">
    <name type="scientific">Eragrostis curvula</name>
    <name type="common">weeping love grass</name>
    <dbReference type="NCBI Taxonomy" id="38414"/>
    <lineage>
        <taxon>Eukaryota</taxon>
        <taxon>Viridiplantae</taxon>
        <taxon>Streptophyta</taxon>
        <taxon>Embryophyta</taxon>
        <taxon>Tracheophyta</taxon>
        <taxon>Spermatophyta</taxon>
        <taxon>Magnoliopsida</taxon>
        <taxon>Liliopsida</taxon>
        <taxon>Poales</taxon>
        <taxon>Poaceae</taxon>
        <taxon>PACMAD clade</taxon>
        <taxon>Chloridoideae</taxon>
        <taxon>Eragrostideae</taxon>
        <taxon>Eragrostidinae</taxon>
        <taxon>Eragrostis</taxon>
    </lineage>
</organism>
<evidence type="ECO:0000256" key="4">
    <source>
        <dbReference type="ARBA" id="ARBA00022741"/>
    </source>
</evidence>
<evidence type="ECO:0000256" key="9">
    <source>
        <dbReference type="SAM" id="MobiDB-lite"/>
    </source>
</evidence>
<feature type="compositionally biased region" description="Acidic residues" evidence="9">
    <location>
        <begin position="250"/>
        <end position="259"/>
    </location>
</feature>
<keyword evidence="11" id="KW-1185">Reference proteome</keyword>
<dbReference type="Gramene" id="TVT97310">
    <property type="protein sequence ID" value="TVT97310"/>
    <property type="gene ID" value="EJB05_57451"/>
</dbReference>
<evidence type="ECO:0000256" key="2">
    <source>
        <dbReference type="ARBA" id="ARBA00022527"/>
    </source>
</evidence>